<proteinExistence type="predicted"/>
<reference evidence="2 3" key="1">
    <citation type="journal article" date="2019" name="ISME J.">
        <title>Candidatus Macondimonas diazotrophica, a novel gammaproteobacterial genus dominating crude-oil-contaminated coastal sediments.</title>
        <authorList>
            <person name="Karthikeyan S."/>
            <person name="Konstantinidis K."/>
        </authorList>
    </citation>
    <scope>NUCLEOTIDE SEQUENCE [LARGE SCALE GENOMIC DNA]</scope>
    <source>
        <strain evidence="2 3">KTK01</strain>
    </source>
</reference>
<dbReference type="Proteomes" id="UP000297890">
    <property type="component" value="Unassembled WGS sequence"/>
</dbReference>
<accession>A0A4Z0F8Z2</accession>
<keyword evidence="3" id="KW-1185">Reference proteome</keyword>
<feature type="region of interest" description="Disordered" evidence="1">
    <location>
        <begin position="106"/>
        <end position="125"/>
    </location>
</feature>
<sequence length="125" mass="14107">MNNKRPSSTQTRASDKARLLRRAERQRGRLRSQADRLRSRLDPRTLLSGDQRPGAERAVASSSSKFYPLVVGAVGLIVPRLIRRHPVLRVAALGWSAYQFLSGFRRESGSTQPGRRGRTRAERID</sequence>
<name>A0A4Z0F8Z2_9GAMM</name>
<dbReference type="EMBL" id="SRIO01000015">
    <property type="protein sequence ID" value="TFZ81784.1"/>
    <property type="molecule type" value="Genomic_DNA"/>
</dbReference>
<dbReference type="RefSeq" id="WP_135282422.1">
    <property type="nucleotide sequence ID" value="NZ_SRIO01000015.1"/>
</dbReference>
<evidence type="ECO:0000313" key="3">
    <source>
        <dbReference type="Proteomes" id="UP000297890"/>
    </source>
</evidence>
<feature type="compositionally biased region" description="Polar residues" evidence="1">
    <location>
        <begin position="1"/>
        <end position="12"/>
    </location>
</feature>
<protein>
    <submittedName>
        <fullName evidence="2">Uncharacterized protein</fullName>
    </submittedName>
</protein>
<evidence type="ECO:0000256" key="1">
    <source>
        <dbReference type="SAM" id="MobiDB-lite"/>
    </source>
</evidence>
<feature type="region of interest" description="Disordered" evidence="1">
    <location>
        <begin position="1"/>
        <end position="62"/>
    </location>
</feature>
<feature type="compositionally biased region" description="Basic and acidic residues" evidence="1">
    <location>
        <begin position="13"/>
        <end position="43"/>
    </location>
</feature>
<evidence type="ECO:0000313" key="2">
    <source>
        <dbReference type="EMBL" id="TFZ81784.1"/>
    </source>
</evidence>
<dbReference type="AlphaFoldDB" id="A0A4Z0F8Z2"/>
<comment type="caution">
    <text evidence="2">The sequence shown here is derived from an EMBL/GenBank/DDBJ whole genome shotgun (WGS) entry which is preliminary data.</text>
</comment>
<organism evidence="2 3">
    <name type="scientific">Candidatus Macondimonas diazotrophica</name>
    <dbReference type="NCBI Taxonomy" id="2305248"/>
    <lineage>
        <taxon>Bacteria</taxon>
        <taxon>Pseudomonadati</taxon>
        <taxon>Pseudomonadota</taxon>
        <taxon>Gammaproteobacteria</taxon>
        <taxon>Chromatiales</taxon>
        <taxon>Ectothiorhodospiraceae</taxon>
        <taxon>Candidatus Macondimonas</taxon>
    </lineage>
</organism>
<gene>
    <name evidence="2" type="ORF">E4680_10770</name>
</gene>